<dbReference type="SMART" id="SM00409">
    <property type="entry name" value="IG"/>
    <property type="match status" value="1"/>
</dbReference>
<dbReference type="GO" id="GO:0070593">
    <property type="term" value="P:dendrite self-avoidance"/>
    <property type="evidence" value="ECO:0007669"/>
    <property type="project" value="TreeGrafter"/>
</dbReference>
<keyword evidence="1" id="KW-0677">Repeat</keyword>
<dbReference type="InterPro" id="IPR013783">
    <property type="entry name" value="Ig-like_fold"/>
</dbReference>
<feature type="domain" description="Ig-like" evidence="3">
    <location>
        <begin position="136"/>
        <end position="208"/>
    </location>
</feature>
<dbReference type="InterPro" id="IPR007110">
    <property type="entry name" value="Ig-like_dom"/>
</dbReference>
<dbReference type="PROSITE" id="PS50835">
    <property type="entry name" value="IG_LIKE"/>
    <property type="match status" value="2"/>
</dbReference>
<dbReference type="InterPro" id="IPR003598">
    <property type="entry name" value="Ig_sub2"/>
</dbReference>
<evidence type="ECO:0000256" key="1">
    <source>
        <dbReference type="ARBA" id="ARBA00022737"/>
    </source>
</evidence>
<dbReference type="InterPro" id="IPR036179">
    <property type="entry name" value="Ig-like_dom_sf"/>
</dbReference>
<organism evidence="4 5">
    <name type="scientific">Ditylenchus dipsaci</name>
    <dbReference type="NCBI Taxonomy" id="166011"/>
    <lineage>
        <taxon>Eukaryota</taxon>
        <taxon>Metazoa</taxon>
        <taxon>Ecdysozoa</taxon>
        <taxon>Nematoda</taxon>
        <taxon>Chromadorea</taxon>
        <taxon>Rhabditida</taxon>
        <taxon>Tylenchina</taxon>
        <taxon>Tylenchomorpha</taxon>
        <taxon>Sphaerularioidea</taxon>
        <taxon>Anguinidae</taxon>
        <taxon>Anguininae</taxon>
        <taxon>Ditylenchus</taxon>
    </lineage>
</organism>
<proteinExistence type="predicted"/>
<dbReference type="Proteomes" id="UP000887574">
    <property type="component" value="Unplaced"/>
</dbReference>
<sequence length="208" mass="23433">MKIIISRSQKTDEGNYACTVRNAAGESRVDFQLEVLTKPVILMLEKDKNRTVIKGNELMLVCPSTGKPEPSITWYKNGELLLESNISRRLSNVHIEGYELKFTEVGAEHVGRYSCEARNKAGVAEQDVQLEVISPPRIQRDNLSSEVSGELGHRISITCPAFGHPPPQITWLKSNKPLNELSDVYLSSSKQRLHFAQLNRVKILSYKE</sequence>
<dbReference type="SMART" id="SM00408">
    <property type="entry name" value="IGc2"/>
    <property type="match status" value="2"/>
</dbReference>
<dbReference type="GO" id="GO:0007156">
    <property type="term" value="P:homophilic cell adhesion via plasma membrane adhesion molecules"/>
    <property type="evidence" value="ECO:0007669"/>
    <property type="project" value="TreeGrafter"/>
</dbReference>
<keyword evidence="4" id="KW-1185">Reference proteome</keyword>
<dbReference type="InterPro" id="IPR003599">
    <property type="entry name" value="Ig_sub"/>
</dbReference>
<keyword evidence="2" id="KW-0393">Immunoglobulin domain</keyword>
<dbReference type="GO" id="GO:0030424">
    <property type="term" value="C:axon"/>
    <property type="evidence" value="ECO:0007669"/>
    <property type="project" value="TreeGrafter"/>
</dbReference>
<dbReference type="GO" id="GO:0007411">
    <property type="term" value="P:axon guidance"/>
    <property type="evidence" value="ECO:0007669"/>
    <property type="project" value="TreeGrafter"/>
</dbReference>
<dbReference type="WBParaSite" id="jg11821">
    <property type="protein sequence ID" value="jg11821"/>
    <property type="gene ID" value="jg11821"/>
</dbReference>
<evidence type="ECO:0000259" key="3">
    <source>
        <dbReference type="PROSITE" id="PS50835"/>
    </source>
</evidence>
<dbReference type="PANTHER" id="PTHR10075:SF14">
    <property type="entry name" value="CELL ADHESION MOLECULE DSCAM2-RELATED"/>
    <property type="match status" value="1"/>
</dbReference>
<name>A0A915CT10_9BILA</name>
<feature type="domain" description="Ig-like" evidence="3">
    <location>
        <begin position="39"/>
        <end position="131"/>
    </location>
</feature>
<evidence type="ECO:0000256" key="2">
    <source>
        <dbReference type="ARBA" id="ARBA00023319"/>
    </source>
</evidence>
<dbReference type="GO" id="GO:0005886">
    <property type="term" value="C:plasma membrane"/>
    <property type="evidence" value="ECO:0007669"/>
    <property type="project" value="TreeGrafter"/>
</dbReference>
<evidence type="ECO:0000313" key="5">
    <source>
        <dbReference type="WBParaSite" id="jg11821"/>
    </source>
</evidence>
<protein>
    <submittedName>
        <fullName evidence="5">Ig-like domain-containing protein</fullName>
    </submittedName>
</protein>
<dbReference type="SUPFAM" id="SSF48726">
    <property type="entry name" value="Immunoglobulin"/>
    <property type="match status" value="3"/>
</dbReference>
<dbReference type="Gene3D" id="2.60.40.10">
    <property type="entry name" value="Immunoglobulins"/>
    <property type="match status" value="3"/>
</dbReference>
<dbReference type="GO" id="GO:0098632">
    <property type="term" value="F:cell-cell adhesion mediator activity"/>
    <property type="evidence" value="ECO:0007669"/>
    <property type="project" value="TreeGrafter"/>
</dbReference>
<dbReference type="Pfam" id="PF13927">
    <property type="entry name" value="Ig_3"/>
    <property type="match status" value="1"/>
</dbReference>
<dbReference type="AlphaFoldDB" id="A0A915CT10"/>
<dbReference type="PANTHER" id="PTHR10075">
    <property type="entry name" value="BASIGIN RELATED"/>
    <property type="match status" value="1"/>
</dbReference>
<accession>A0A915CT10</accession>
<dbReference type="Pfam" id="PF07679">
    <property type="entry name" value="I-set"/>
    <property type="match status" value="2"/>
</dbReference>
<dbReference type="CDD" id="cd00096">
    <property type="entry name" value="Ig"/>
    <property type="match status" value="2"/>
</dbReference>
<reference evidence="5" key="1">
    <citation type="submission" date="2022-11" db="UniProtKB">
        <authorList>
            <consortium name="WormBaseParasite"/>
        </authorList>
    </citation>
    <scope>IDENTIFICATION</scope>
</reference>
<evidence type="ECO:0000313" key="4">
    <source>
        <dbReference type="Proteomes" id="UP000887574"/>
    </source>
</evidence>
<dbReference type="FunFam" id="2.60.40.10:FF:000130">
    <property type="entry name" value="Hemicentin 1"/>
    <property type="match status" value="1"/>
</dbReference>
<dbReference type="InterPro" id="IPR013098">
    <property type="entry name" value="Ig_I-set"/>
</dbReference>